<feature type="region of interest" description="Disordered" evidence="1">
    <location>
        <begin position="326"/>
        <end position="361"/>
    </location>
</feature>
<feature type="compositionally biased region" description="Polar residues" evidence="1">
    <location>
        <begin position="350"/>
        <end position="361"/>
    </location>
</feature>
<feature type="compositionally biased region" description="Low complexity" evidence="1">
    <location>
        <begin position="504"/>
        <end position="516"/>
    </location>
</feature>
<dbReference type="EMBL" id="SELW01000150">
    <property type="protein sequence ID" value="TID30406.1"/>
    <property type="molecule type" value="Genomic_DNA"/>
</dbReference>
<keyword evidence="4" id="KW-1185">Reference proteome</keyword>
<feature type="compositionally biased region" description="Polar residues" evidence="1">
    <location>
        <begin position="453"/>
        <end position="466"/>
    </location>
</feature>
<dbReference type="STRING" id="52247.A0A4T0X4N1"/>
<gene>
    <name evidence="3" type="ORF">CANINC_001007</name>
</gene>
<dbReference type="InterPro" id="IPR011022">
    <property type="entry name" value="Arrestin_C-like"/>
</dbReference>
<evidence type="ECO:0000259" key="2">
    <source>
        <dbReference type="SMART" id="SM01017"/>
    </source>
</evidence>
<feature type="region of interest" description="Disordered" evidence="1">
    <location>
        <begin position="720"/>
        <end position="745"/>
    </location>
</feature>
<evidence type="ECO:0000313" key="3">
    <source>
        <dbReference type="EMBL" id="TID30406.1"/>
    </source>
</evidence>
<feature type="region of interest" description="Disordered" evidence="1">
    <location>
        <begin position="1"/>
        <end position="71"/>
    </location>
</feature>
<feature type="region of interest" description="Disordered" evidence="1">
    <location>
        <begin position="453"/>
        <end position="489"/>
    </location>
</feature>
<comment type="caution">
    <text evidence="3">The sequence shown here is derived from an EMBL/GenBank/DDBJ whole genome shotgun (WGS) entry which is preliminary data.</text>
</comment>
<dbReference type="OrthoDB" id="2333384at2759"/>
<accession>A0A4T0X4N1</accession>
<sequence>MTNTSYSTKNDKGRLSPTRSSLSPQSSKSIPQSPQFDYPRSPSPLTLTSNLPHNPQIRISESGSPHLHPHNHIKSMDDLIFNSRAHMKPEIANKVKLKYYNQALISYLAGQGLNMNPLKLPNRQLSLNSYLTSSQSEFHSINSTLVKHSNLETFITGNGQILFLPFNQERKRRRRHHIHDEYNDDDVDDDINDIDIDNENENDNENDDDVNTDYYGSFQEGSGISLNSNNIGTPSILPNLSSLYNKLGSKGSENATYHTFGIIIKLRKSLNLNTKVKVNYHAHASLKYDAPEYVKHLSVDERYRISKVLDWDLDLTNPDCFIPFPKIDDDNESNSENTDDSITSDSSFSAKGQNDMSFSDTPTQKIKVFTPLQPKDYASEPLSLRNSSNIESNLFANSTSTASRSKICEPGYYVYLLPVVYPVKTPETTFSPYSSISHDISIQIQKGTVSVPTLQPPQSAFLSSSPSHHHRFDENTDFTGGSPPDSFLQSSKSSFLKKIGIRRNSTSSNKSESSSKFNPTSPRSMFDISGPLSRSRASSNAVLNPINHKLNSVTLGINDFSYELPAVRLPPSDATSTINKSIYVNKIWNDSLNYELLLPRKYIQLSPPASLNVGQNNKYLKENTFLLQIKLVPLIKNLQLKRIKVNIVEKITYFDKSSLLKNSKKPKGRTIDKVVTMLEVKTKDRHQTNQPASTIPLKTQIIKGCENDNLLTFCYDTTSNKTSRAPKEHDHAMSRSSSNSNKLKQASASLFQSAKKMSKVLDNTSTENQNITKEDVIITNPVKLQCPLSFTANDDSNFIAGVYDNLCKSTSYVTALQDESTTEKFSDSLSIFSINSDNEVEESDVSRSPDSRKRGFSFASTTANNWESIDNDDARKSHSFIPDVSLPHLKVRHRLQLSFRISKKDEKVKSQDGDPKMHHYEVIVDTPLIFVSPFCVDDTLDLPSYEDAVKTSIFEADRTPPGFLITKTDSSLLSDETDSSLSGNEQYATLTPCSPLMKDGGSFPFSLLSTDISSNDQITNLVIGSPLLEPADSIINNRRKSDLLANGSIPVNATSLLSAAFSRSKERSNSLQNALAVDLSSLSLTSSNSHLNTIDSVMCERATAPPPQYSTIRMTSNLSDLMKKPNNDSPPSYDTSFATSTKPLSPIKPEVPFIHKIESKASLMSENVGLLHNNIDDRSSIPDCESQISECKSMNLDSLNDIDAIINMSSNNIATLNMTPTRND</sequence>
<proteinExistence type="predicted"/>
<protein>
    <recommendedName>
        <fullName evidence="2">Arrestin C-terminal-like domain-containing protein</fullName>
    </recommendedName>
</protein>
<feature type="compositionally biased region" description="Low complexity" evidence="1">
    <location>
        <begin position="16"/>
        <end position="35"/>
    </location>
</feature>
<feature type="domain" description="Arrestin C-terminal-like" evidence="2">
    <location>
        <begin position="588"/>
        <end position="934"/>
    </location>
</feature>
<feature type="compositionally biased region" description="Polar residues" evidence="1">
    <location>
        <begin position="43"/>
        <end position="63"/>
    </location>
</feature>
<feature type="compositionally biased region" description="Low complexity" evidence="1">
    <location>
        <begin position="340"/>
        <end position="349"/>
    </location>
</feature>
<feature type="region of interest" description="Disordered" evidence="1">
    <location>
        <begin position="503"/>
        <end position="532"/>
    </location>
</feature>
<feature type="compositionally biased region" description="Acidic residues" evidence="1">
    <location>
        <begin position="329"/>
        <end position="339"/>
    </location>
</feature>
<organism evidence="3 4">
    <name type="scientific">Pichia inconspicua</name>
    <dbReference type="NCBI Taxonomy" id="52247"/>
    <lineage>
        <taxon>Eukaryota</taxon>
        <taxon>Fungi</taxon>
        <taxon>Dikarya</taxon>
        <taxon>Ascomycota</taxon>
        <taxon>Saccharomycotina</taxon>
        <taxon>Pichiomycetes</taxon>
        <taxon>Pichiales</taxon>
        <taxon>Pichiaceae</taxon>
        <taxon>Pichia</taxon>
    </lineage>
</organism>
<name>A0A4T0X4N1_9ASCO</name>
<reference evidence="3 4" key="1">
    <citation type="journal article" date="2019" name="Front. Genet.">
        <title>Whole-Genome Sequencing of the Opportunistic Yeast Pathogen Candida inconspicua Uncovers Its Hybrid Origin.</title>
        <authorList>
            <person name="Mixao V."/>
            <person name="Hansen A.P."/>
            <person name="Saus E."/>
            <person name="Boekhout T."/>
            <person name="Lass-Florl C."/>
            <person name="Gabaldon T."/>
        </authorList>
    </citation>
    <scope>NUCLEOTIDE SEQUENCE [LARGE SCALE GENOMIC DNA]</scope>
    <source>
        <strain evidence="3 4">CBS 180</strain>
    </source>
</reference>
<dbReference type="Proteomes" id="UP000307173">
    <property type="component" value="Unassembled WGS sequence"/>
</dbReference>
<evidence type="ECO:0000256" key="1">
    <source>
        <dbReference type="SAM" id="MobiDB-lite"/>
    </source>
</evidence>
<evidence type="ECO:0000313" key="4">
    <source>
        <dbReference type="Proteomes" id="UP000307173"/>
    </source>
</evidence>
<feature type="region of interest" description="Disordered" evidence="1">
    <location>
        <begin position="181"/>
        <end position="211"/>
    </location>
</feature>
<feature type="compositionally biased region" description="Acidic residues" evidence="1">
    <location>
        <begin position="182"/>
        <end position="211"/>
    </location>
</feature>
<dbReference type="SMART" id="SM01017">
    <property type="entry name" value="Arrestin_C"/>
    <property type="match status" value="1"/>
</dbReference>
<dbReference type="AlphaFoldDB" id="A0A4T0X4N1"/>
<feature type="compositionally biased region" description="Polar residues" evidence="1">
    <location>
        <begin position="734"/>
        <end position="745"/>
    </location>
</feature>